<evidence type="ECO:0000256" key="6">
    <source>
        <dbReference type="SAM" id="Phobius"/>
    </source>
</evidence>
<feature type="transmembrane region" description="Helical" evidence="6">
    <location>
        <begin position="59"/>
        <end position="81"/>
    </location>
</feature>
<evidence type="ECO:0000313" key="8">
    <source>
        <dbReference type="Proteomes" id="UP000694251"/>
    </source>
</evidence>
<keyword evidence="8" id="KW-1185">Reference proteome</keyword>
<evidence type="ECO:0000256" key="4">
    <source>
        <dbReference type="ARBA" id="ARBA00023136"/>
    </source>
</evidence>
<evidence type="ECO:0000256" key="2">
    <source>
        <dbReference type="ARBA" id="ARBA00022676"/>
    </source>
</evidence>
<protein>
    <submittedName>
        <fullName evidence="7">Glycosyl transferase family 14</fullName>
    </submittedName>
</protein>
<proteinExistence type="predicted"/>
<keyword evidence="4 6" id="KW-0472">Membrane</keyword>
<keyword evidence="2" id="KW-0328">Glycosyltransferase</keyword>
<dbReference type="GO" id="GO:0016757">
    <property type="term" value="F:glycosyltransferase activity"/>
    <property type="evidence" value="ECO:0007669"/>
    <property type="project" value="UniProtKB-KW"/>
</dbReference>
<dbReference type="InterPro" id="IPR003406">
    <property type="entry name" value="Glyco_trans_14"/>
</dbReference>
<dbReference type="EMBL" id="JAEFBJ010000008">
    <property type="protein sequence ID" value="KAG7582808.1"/>
    <property type="molecule type" value="Genomic_DNA"/>
</dbReference>
<dbReference type="PANTHER" id="PTHR31042">
    <property type="entry name" value="CORE-2/I-BRANCHING BETA-1,6-N-ACETYLGLUCOSAMINYLTRANSFERASE FAMILY PROTEIN-RELATED"/>
    <property type="match status" value="1"/>
</dbReference>
<organism evidence="7 8">
    <name type="scientific">Arabidopsis suecica</name>
    <name type="common">Swedish thale-cress</name>
    <name type="synonym">Cardaminopsis suecica</name>
    <dbReference type="NCBI Taxonomy" id="45249"/>
    <lineage>
        <taxon>Eukaryota</taxon>
        <taxon>Viridiplantae</taxon>
        <taxon>Streptophyta</taxon>
        <taxon>Embryophyta</taxon>
        <taxon>Tracheophyta</taxon>
        <taxon>Spermatophyta</taxon>
        <taxon>Magnoliopsida</taxon>
        <taxon>eudicotyledons</taxon>
        <taxon>Gunneridae</taxon>
        <taxon>Pentapetalae</taxon>
        <taxon>rosids</taxon>
        <taxon>malvids</taxon>
        <taxon>Brassicales</taxon>
        <taxon>Brassicaceae</taxon>
        <taxon>Camelineae</taxon>
        <taxon>Arabidopsis</taxon>
    </lineage>
</organism>
<dbReference type="OrthoDB" id="191334at2759"/>
<keyword evidence="6" id="KW-1133">Transmembrane helix</keyword>
<dbReference type="GO" id="GO:0016020">
    <property type="term" value="C:membrane"/>
    <property type="evidence" value="ECO:0007669"/>
    <property type="project" value="UniProtKB-SubCell"/>
</dbReference>
<sequence>MLAYVSGQNPICNILTELVILFINKLKLMGMEEGIKDNAASAPNSRPSNQFRALLPMRVLQVFLLFFVLVLGISVISMHMIKYLNIQTLAPSTLISHYDERITLESFIKPPASVWHSMNDSELLWRASMEPRILEYPFKRVPKMAFMFLTKGPLPFAPLWERFFKGHEGFYSIYVHALPDYRSDFPSSSVFYRRQIPSQYVAWGEMSMCDAERRLLANALLDISNEWFVLLSEACIPIRGFNFVYRYVSRSRYSFMGSVDEDGPYGRGRYSYAMGPEVSLSEWRKGSQWFEINRALAVEIVEDMVYYHKFKEFCRPPCYVDEHYFPTMLSIGYSDLLANRTLTWTDWSRGGAHPATFGKADIAERFLKKLSRGQACFYNDKPSQVCYLFARKFSPSALEPLLKLAPKVLGF</sequence>
<keyword evidence="3 7" id="KW-0808">Transferase</keyword>
<evidence type="ECO:0000256" key="3">
    <source>
        <dbReference type="ARBA" id="ARBA00022679"/>
    </source>
</evidence>
<accession>A0A8T2B6T8</accession>
<dbReference type="AlphaFoldDB" id="A0A8T2B6T8"/>
<gene>
    <name evidence="7" type="ORF">ISN44_As08g023670</name>
</gene>
<keyword evidence="5" id="KW-0325">Glycoprotein</keyword>
<dbReference type="Pfam" id="PF02485">
    <property type="entry name" value="Branch"/>
    <property type="match status" value="1"/>
</dbReference>
<dbReference type="Proteomes" id="UP000694251">
    <property type="component" value="Chromosome 8"/>
</dbReference>
<reference evidence="7 8" key="1">
    <citation type="submission" date="2020-12" db="EMBL/GenBank/DDBJ databases">
        <title>Concerted genomic and epigenomic changes stabilize Arabidopsis allopolyploids.</title>
        <authorList>
            <person name="Chen Z."/>
        </authorList>
    </citation>
    <scope>NUCLEOTIDE SEQUENCE [LARGE SCALE GENOMIC DNA]</scope>
    <source>
        <strain evidence="7">As9502</strain>
        <tissue evidence="7">Leaf</tissue>
    </source>
</reference>
<keyword evidence="6" id="KW-0812">Transmembrane</keyword>
<comment type="caution">
    <text evidence="7">The sequence shown here is derived from an EMBL/GenBank/DDBJ whole genome shotgun (WGS) entry which is preliminary data.</text>
</comment>
<evidence type="ECO:0000256" key="5">
    <source>
        <dbReference type="ARBA" id="ARBA00023180"/>
    </source>
</evidence>
<name>A0A8T2B6T8_ARASU</name>
<evidence type="ECO:0000256" key="1">
    <source>
        <dbReference type="ARBA" id="ARBA00004606"/>
    </source>
</evidence>
<dbReference type="PANTHER" id="PTHR31042:SF122">
    <property type="entry name" value="CORE-2_I-BRANCHING ENZYME"/>
    <property type="match status" value="1"/>
</dbReference>
<evidence type="ECO:0000313" key="7">
    <source>
        <dbReference type="EMBL" id="KAG7582808.1"/>
    </source>
</evidence>
<dbReference type="InterPro" id="IPR044174">
    <property type="entry name" value="BC10-like"/>
</dbReference>
<comment type="subcellular location">
    <subcellularLocation>
        <location evidence="1">Membrane</location>
        <topology evidence="1">Single-pass type II membrane protein</topology>
    </subcellularLocation>
</comment>